<dbReference type="OrthoDB" id="9992197at2759"/>
<evidence type="ECO:0000256" key="9">
    <source>
        <dbReference type="ARBA" id="ARBA00023128"/>
    </source>
</evidence>
<evidence type="ECO:0000313" key="15">
    <source>
        <dbReference type="Proteomes" id="UP000292052"/>
    </source>
</evidence>
<evidence type="ECO:0000256" key="3">
    <source>
        <dbReference type="ARBA" id="ARBA00004637"/>
    </source>
</evidence>
<keyword evidence="15" id="KW-1185">Reference proteome</keyword>
<feature type="region of interest" description="Disordered" evidence="13">
    <location>
        <begin position="75"/>
        <end position="101"/>
    </location>
</feature>
<dbReference type="Proteomes" id="UP000292052">
    <property type="component" value="Unassembled WGS sequence"/>
</dbReference>
<comment type="function">
    <text evidence="1">Accessory subunit of the mitochondrial membrane respiratory chain NADH dehydrogenase (Complex I), that is believed not to be involved in catalysis. Complex I functions in the transfer of electrons from NADH to the respiratory chain. The immediate electron acceptor for the enzyme is believed to be ubiquinone.</text>
</comment>
<dbReference type="EMBL" id="QDEB01002116">
    <property type="protein sequence ID" value="RZC43074.1"/>
    <property type="molecule type" value="Genomic_DNA"/>
</dbReference>
<dbReference type="PANTHER" id="PTHR21268">
    <property type="entry name" value="NADH DEHYDROGENASE [UBIQUINONE] IRON-SULFUR PROTEIN 5"/>
    <property type="match status" value="1"/>
</dbReference>
<accession>A0A482WDB6</accession>
<keyword evidence="5" id="KW-0813">Transport</keyword>
<keyword evidence="7" id="KW-0999">Mitochondrion inner membrane</keyword>
<protein>
    <submittedName>
        <fullName evidence="14">Ndufs5 domain containing protein</fullName>
    </submittedName>
</protein>
<evidence type="ECO:0000256" key="5">
    <source>
        <dbReference type="ARBA" id="ARBA00022448"/>
    </source>
</evidence>
<comment type="subcellular location">
    <subcellularLocation>
        <location evidence="3">Mitochondrion inner membrane</location>
        <topology evidence="3">Peripheral membrane protein</topology>
    </subcellularLocation>
    <subcellularLocation>
        <location evidence="2">Mitochondrion intermembrane space</location>
    </subcellularLocation>
</comment>
<comment type="similarity">
    <text evidence="4">Belongs to the complex I NDUFS5 subunit family.</text>
</comment>
<dbReference type="PANTHER" id="PTHR21268:SF2">
    <property type="entry name" value="NADH DEHYDROGENASE [UBIQUINONE] IRON-SULFUR PROTEIN 5"/>
    <property type="match status" value="1"/>
</dbReference>
<proteinExistence type="inferred from homology"/>
<keyword evidence="9" id="KW-0496">Mitochondrion</keyword>
<keyword evidence="8" id="KW-0249">Electron transport</keyword>
<evidence type="ECO:0000256" key="7">
    <source>
        <dbReference type="ARBA" id="ARBA00022792"/>
    </source>
</evidence>
<gene>
    <name evidence="14" type="ORF">BDFB_009517</name>
</gene>
<organism evidence="14 15">
    <name type="scientific">Asbolus verrucosus</name>
    <name type="common">Desert ironclad beetle</name>
    <dbReference type="NCBI Taxonomy" id="1661398"/>
    <lineage>
        <taxon>Eukaryota</taxon>
        <taxon>Metazoa</taxon>
        <taxon>Ecdysozoa</taxon>
        <taxon>Arthropoda</taxon>
        <taxon>Hexapoda</taxon>
        <taxon>Insecta</taxon>
        <taxon>Pterygota</taxon>
        <taxon>Neoptera</taxon>
        <taxon>Endopterygota</taxon>
        <taxon>Coleoptera</taxon>
        <taxon>Polyphaga</taxon>
        <taxon>Cucujiformia</taxon>
        <taxon>Tenebrionidae</taxon>
        <taxon>Pimeliinae</taxon>
        <taxon>Asbolus</taxon>
    </lineage>
</organism>
<name>A0A482WDB6_ASBVE</name>
<sequence>MSLSPFFKSPLTDFSGAVVSHQWGGRCANLELKALDCLEAYGLDRGVKVCESLILDFQECSLRTKENQRYLAMRAERERQYKSGERSKEDRYAPSPQPDSY</sequence>
<keyword evidence="6" id="KW-0679">Respiratory chain</keyword>
<evidence type="ECO:0000256" key="13">
    <source>
        <dbReference type="SAM" id="MobiDB-lite"/>
    </source>
</evidence>
<feature type="compositionally biased region" description="Basic and acidic residues" evidence="13">
    <location>
        <begin position="75"/>
        <end position="92"/>
    </location>
</feature>
<feature type="disulfide bond" evidence="12">
    <location>
        <begin position="27"/>
        <end position="60"/>
    </location>
</feature>
<evidence type="ECO:0000256" key="11">
    <source>
        <dbReference type="ARBA" id="ARBA00023157"/>
    </source>
</evidence>
<dbReference type="Pfam" id="PF10200">
    <property type="entry name" value="Ndufs5"/>
    <property type="match status" value="1"/>
</dbReference>
<keyword evidence="11 12" id="KW-1015">Disulfide bond</keyword>
<keyword evidence="10" id="KW-0472">Membrane</keyword>
<evidence type="ECO:0000256" key="6">
    <source>
        <dbReference type="ARBA" id="ARBA00022660"/>
    </source>
</evidence>
<evidence type="ECO:0000256" key="10">
    <source>
        <dbReference type="ARBA" id="ARBA00023136"/>
    </source>
</evidence>
<evidence type="ECO:0000256" key="2">
    <source>
        <dbReference type="ARBA" id="ARBA00004569"/>
    </source>
</evidence>
<comment type="caution">
    <text evidence="14">The sequence shown here is derived from an EMBL/GenBank/DDBJ whole genome shotgun (WGS) entry which is preliminary data.</text>
</comment>
<evidence type="ECO:0000313" key="14">
    <source>
        <dbReference type="EMBL" id="RZC43074.1"/>
    </source>
</evidence>
<evidence type="ECO:0000256" key="1">
    <source>
        <dbReference type="ARBA" id="ARBA00003195"/>
    </source>
</evidence>
<feature type="disulfide bond" evidence="12">
    <location>
        <begin position="37"/>
        <end position="50"/>
    </location>
</feature>
<evidence type="ECO:0000256" key="4">
    <source>
        <dbReference type="ARBA" id="ARBA00007372"/>
    </source>
</evidence>
<evidence type="ECO:0000256" key="8">
    <source>
        <dbReference type="ARBA" id="ARBA00022982"/>
    </source>
</evidence>
<dbReference type="STRING" id="1661398.A0A482WDB6"/>
<dbReference type="GO" id="GO:0005743">
    <property type="term" value="C:mitochondrial inner membrane"/>
    <property type="evidence" value="ECO:0007669"/>
    <property type="project" value="UniProtKB-SubCell"/>
</dbReference>
<reference evidence="14 15" key="1">
    <citation type="submission" date="2017-03" db="EMBL/GenBank/DDBJ databases">
        <title>Genome of the blue death feigning beetle - Asbolus verrucosus.</title>
        <authorList>
            <person name="Rider S.D."/>
        </authorList>
    </citation>
    <scope>NUCLEOTIDE SEQUENCE [LARGE SCALE GENOMIC DNA]</scope>
    <source>
        <strain evidence="14">Butters</strain>
        <tissue evidence="14">Head and leg muscle</tissue>
    </source>
</reference>
<dbReference type="InterPro" id="IPR019342">
    <property type="entry name" value="NADH_UbQ_OxRdtase_FeS-su5"/>
</dbReference>
<dbReference type="GO" id="GO:0005758">
    <property type="term" value="C:mitochondrial intermembrane space"/>
    <property type="evidence" value="ECO:0007669"/>
    <property type="project" value="UniProtKB-SubCell"/>
</dbReference>
<dbReference type="AlphaFoldDB" id="A0A482WDB6"/>
<evidence type="ECO:0000256" key="12">
    <source>
        <dbReference type="PIRSR" id="PIRSR619342-50"/>
    </source>
</evidence>